<dbReference type="EMBL" id="QXFU01000249">
    <property type="protein sequence ID" value="KAE9038952.1"/>
    <property type="molecule type" value="Genomic_DNA"/>
</dbReference>
<sequence length="484" mass="53232">MDEDVEMEFISVMGVLVPIELTKGVSCEAKRFAAGDVSSNDEAPEIVEDPIPDTNLNHDVSTNSEHTETKCNHTGCTNFAETQGKGSEPTHCEVAEAKDTTVTIEDKSVDHKNDHVAAVGTQKSCLVGEVEVETGKLKGMAGSTQMTKKSQVKNHNGLRSEVRTQKTREKNRQQERGSKKCRGQEKHRRPNVEPGVIDIKKSKRNPTKDEAKGNSPFDGMKQSTKSCKRKAQTVKTKVAVVQPTNVLESTSDAKEKPTAANSRTTVAVSRSSSIAVSKSKRQVKRPRITEDEASTKLGLLKQRELVSVAGEVRIRNTWKLRSDDEAYDKSSEQTKLRTSTPATNTPSDSTKDTVKMTNSNEQGRCAYPGCTQPARLLTREVSALRTVEELYARRPGALLVHGRRENAMLMAVASFAPTQSVRRVLRPRVNALPTEEALFARKQGATSWLFRTGNALRTVDGLSVHIQDVPTVRISGANARRMTK</sequence>
<feature type="region of interest" description="Disordered" evidence="1">
    <location>
        <begin position="139"/>
        <end position="226"/>
    </location>
</feature>
<proteinExistence type="predicted"/>
<dbReference type="AlphaFoldDB" id="A0A6A3NCH4"/>
<feature type="compositionally biased region" description="Polar residues" evidence="1">
    <location>
        <begin position="336"/>
        <end position="348"/>
    </location>
</feature>
<evidence type="ECO:0000256" key="1">
    <source>
        <dbReference type="SAM" id="MobiDB-lite"/>
    </source>
</evidence>
<comment type="caution">
    <text evidence="2">The sequence shown here is derived from an EMBL/GenBank/DDBJ whole genome shotgun (WGS) entry which is preliminary data.</text>
</comment>
<feature type="compositionally biased region" description="Basic and acidic residues" evidence="1">
    <location>
        <begin position="158"/>
        <end position="184"/>
    </location>
</feature>
<feature type="compositionally biased region" description="Basic and acidic residues" evidence="1">
    <location>
        <begin position="323"/>
        <end position="335"/>
    </location>
</feature>
<evidence type="ECO:0000313" key="3">
    <source>
        <dbReference type="Proteomes" id="UP000435112"/>
    </source>
</evidence>
<feature type="region of interest" description="Disordered" evidence="1">
    <location>
        <begin position="323"/>
        <end position="360"/>
    </location>
</feature>
<name>A0A6A3NCH4_9STRA</name>
<reference evidence="2 3" key="1">
    <citation type="submission" date="2018-09" db="EMBL/GenBank/DDBJ databases">
        <title>Genomic investigation of the strawberry pathogen Phytophthora fragariae indicates pathogenicity is determined by transcriptional variation in three key races.</title>
        <authorList>
            <person name="Adams T.M."/>
            <person name="Armitage A.D."/>
            <person name="Sobczyk M.K."/>
            <person name="Bates H.J."/>
            <person name="Dunwell J.M."/>
            <person name="Nellist C.F."/>
            <person name="Harrison R.J."/>
        </authorList>
    </citation>
    <scope>NUCLEOTIDE SEQUENCE [LARGE SCALE GENOMIC DNA]</scope>
    <source>
        <strain evidence="2 3">SCRP324</strain>
    </source>
</reference>
<protein>
    <submittedName>
        <fullName evidence="2">Uncharacterized protein</fullName>
    </submittedName>
</protein>
<dbReference type="Proteomes" id="UP000435112">
    <property type="component" value="Unassembled WGS sequence"/>
</dbReference>
<organism evidence="2 3">
    <name type="scientific">Phytophthora rubi</name>
    <dbReference type="NCBI Taxonomy" id="129364"/>
    <lineage>
        <taxon>Eukaryota</taxon>
        <taxon>Sar</taxon>
        <taxon>Stramenopiles</taxon>
        <taxon>Oomycota</taxon>
        <taxon>Peronosporomycetes</taxon>
        <taxon>Peronosporales</taxon>
        <taxon>Peronosporaceae</taxon>
        <taxon>Phytophthora</taxon>
    </lineage>
</organism>
<gene>
    <name evidence="2" type="ORF">PR002_g5746</name>
</gene>
<evidence type="ECO:0000313" key="2">
    <source>
        <dbReference type="EMBL" id="KAE9038952.1"/>
    </source>
</evidence>
<dbReference type="OrthoDB" id="125418at2759"/>
<accession>A0A6A3NCH4</accession>